<dbReference type="EMBL" id="JAGEMI010000001">
    <property type="protein sequence ID" value="MBO1862055.1"/>
    <property type="molecule type" value="Genomic_DNA"/>
</dbReference>
<accession>A0A939M646</accession>
<protein>
    <submittedName>
        <fullName evidence="1">Uncharacterized protein</fullName>
    </submittedName>
</protein>
<dbReference type="EMBL" id="CP086136">
    <property type="protein sequence ID" value="UEM14919.1"/>
    <property type="molecule type" value="Genomic_DNA"/>
</dbReference>
<reference evidence="1" key="1">
    <citation type="submission" date="2021-03" db="EMBL/GenBank/DDBJ databases">
        <title>Whole Genome Sequence of Bradyrhizobium sp. Strain 144S4.</title>
        <authorList>
            <person name="Bromfield E.S.P."/>
            <person name="Cloutier S."/>
        </authorList>
    </citation>
    <scope>NUCLEOTIDE SEQUENCE [LARGE SCALE GENOMIC DNA]</scope>
    <source>
        <strain evidence="1">144S4</strain>
    </source>
</reference>
<proteinExistence type="predicted"/>
<evidence type="ECO:0000313" key="2">
    <source>
        <dbReference type="EMBL" id="UEM14919.1"/>
    </source>
</evidence>
<name>A0A939M646_9BRAD</name>
<dbReference type="Proteomes" id="UP000664702">
    <property type="component" value="Chromosome"/>
</dbReference>
<organism evidence="1">
    <name type="scientific">Bradyrhizobium barranii subsp. barranii</name>
    <dbReference type="NCBI Taxonomy" id="2823807"/>
    <lineage>
        <taxon>Bacteria</taxon>
        <taxon>Pseudomonadati</taxon>
        <taxon>Pseudomonadota</taxon>
        <taxon>Alphaproteobacteria</taxon>
        <taxon>Hyphomicrobiales</taxon>
        <taxon>Nitrobacteraceae</taxon>
        <taxon>Bradyrhizobium</taxon>
        <taxon>Bradyrhizobium barranii</taxon>
    </lineage>
</organism>
<gene>
    <name evidence="2" type="ORF">J4G43_012145</name>
    <name evidence="1" type="ORF">J4G43_14285</name>
</gene>
<dbReference type="AlphaFoldDB" id="A0A939M646"/>
<dbReference type="RefSeq" id="WP_208084937.1">
    <property type="nucleotide sequence ID" value="NZ_CP086136.1"/>
</dbReference>
<reference evidence="2 3" key="2">
    <citation type="journal article" date="2022" name="Int. J. Syst. Evol. Microbiol.">
        <title>Strains of Bradyrhizobium barranii sp. nov. associated with legumes native to Canada are symbionts of soybeans and belong to different subspecies (subsp. barranii subsp. nov. and subsp. apii subsp. nov.) and symbiovars (sv. glycinearum and sv. septentrionale).</title>
        <authorList>
            <person name="Bromfield E.S.P."/>
            <person name="Cloutier S."/>
            <person name="Wasai-Hara S."/>
            <person name="Minamisawa K."/>
        </authorList>
    </citation>
    <scope>NUCLEOTIDE SEQUENCE [LARGE SCALE GENOMIC DNA]</scope>
    <source>
        <strain evidence="2 3">144S4</strain>
    </source>
</reference>
<sequence length="155" mass="17501">MQAIFDFQEKLADWDEHVCKHFPLVGELSTPWRWKNFEEEECGRWLLEVRKKLLAVESIDLASAHANASWIQTGGKDEHKCRLEACSTRAPNPNGTILIIGDSKNPQGQRQFASQTPGATAVESVDLRDLVSFARSLDLKSKKALLRWSSLPKNL</sequence>
<evidence type="ECO:0000313" key="3">
    <source>
        <dbReference type="Proteomes" id="UP000664702"/>
    </source>
</evidence>
<dbReference type="KEGG" id="bban:J4G43_012145"/>
<evidence type="ECO:0000313" key="1">
    <source>
        <dbReference type="EMBL" id="MBO1862055.1"/>
    </source>
</evidence>